<keyword evidence="4" id="KW-1185">Reference proteome</keyword>
<gene>
    <name evidence="3" type="ORF">GCM10009854_33550</name>
</gene>
<dbReference type="EMBL" id="BAAARA010000010">
    <property type="protein sequence ID" value="GAA2352819.1"/>
    <property type="molecule type" value="Genomic_DNA"/>
</dbReference>
<proteinExistence type="predicted"/>
<dbReference type="InterPro" id="IPR018961">
    <property type="entry name" value="DnaJ_homolog_subfam-C_membr-28"/>
</dbReference>
<feature type="domain" description="DnaJ homologue subfamily C member 28 conserved" evidence="2">
    <location>
        <begin position="14"/>
        <end position="83"/>
    </location>
</feature>
<organism evidence="3 4">
    <name type="scientific">Saccharopolyspora halophila</name>
    <dbReference type="NCBI Taxonomy" id="405551"/>
    <lineage>
        <taxon>Bacteria</taxon>
        <taxon>Bacillati</taxon>
        <taxon>Actinomycetota</taxon>
        <taxon>Actinomycetes</taxon>
        <taxon>Pseudonocardiales</taxon>
        <taxon>Pseudonocardiaceae</taxon>
        <taxon>Saccharopolyspora</taxon>
    </lineage>
</organism>
<name>A0ABN3GIU9_9PSEU</name>
<comment type="caution">
    <text evidence="3">The sequence shown here is derived from an EMBL/GenBank/DDBJ whole genome shotgun (WGS) entry which is preliminary data.</text>
</comment>
<evidence type="ECO:0000313" key="4">
    <source>
        <dbReference type="Proteomes" id="UP001501218"/>
    </source>
</evidence>
<feature type="compositionally biased region" description="Basic residues" evidence="1">
    <location>
        <begin position="153"/>
        <end position="163"/>
    </location>
</feature>
<evidence type="ECO:0000313" key="3">
    <source>
        <dbReference type="EMBL" id="GAA2352819.1"/>
    </source>
</evidence>
<reference evidence="3 4" key="1">
    <citation type="journal article" date="2019" name="Int. J. Syst. Evol. Microbiol.">
        <title>The Global Catalogue of Microorganisms (GCM) 10K type strain sequencing project: providing services to taxonomists for standard genome sequencing and annotation.</title>
        <authorList>
            <consortium name="The Broad Institute Genomics Platform"/>
            <consortium name="The Broad Institute Genome Sequencing Center for Infectious Disease"/>
            <person name="Wu L."/>
            <person name="Ma J."/>
        </authorList>
    </citation>
    <scope>NUCLEOTIDE SEQUENCE [LARGE SCALE GENOMIC DNA]</scope>
    <source>
        <strain evidence="3 4">JCM 16221</strain>
    </source>
</reference>
<dbReference type="RefSeq" id="WP_344133114.1">
    <property type="nucleotide sequence ID" value="NZ_BAAARA010000010.1"/>
</dbReference>
<accession>A0ABN3GIU9</accession>
<dbReference type="Pfam" id="PF09350">
    <property type="entry name" value="DJC28_CD"/>
    <property type="match status" value="1"/>
</dbReference>
<evidence type="ECO:0000259" key="2">
    <source>
        <dbReference type="Pfam" id="PF09350"/>
    </source>
</evidence>
<evidence type="ECO:0000256" key="1">
    <source>
        <dbReference type="SAM" id="MobiDB-lite"/>
    </source>
</evidence>
<sequence length="163" mass="18593">MTERKPTGVTFESWVDKQIRTAQERGDFDDLAGAGEPLSDAGTPVEENWWLKSYIHREGISGEALLPPPLRLRKEIERLPETVAELTTERAVRDAAGELNRRIVEHLRAPVGPQVAIAPVDVDALVERWRTGRPRPGADQEPPQRPSADRPARKARWWHRFRR</sequence>
<protein>
    <submittedName>
        <fullName evidence="3">DUF1992 domain-containing protein</fullName>
    </submittedName>
</protein>
<feature type="region of interest" description="Disordered" evidence="1">
    <location>
        <begin position="129"/>
        <end position="163"/>
    </location>
</feature>
<dbReference type="Proteomes" id="UP001501218">
    <property type="component" value="Unassembled WGS sequence"/>
</dbReference>